<dbReference type="AlphaFoldDB" id="A0A7W8GA14"/>
<evidence type="ECO:0000313" key="2">
    <source>
        <dbReference type="Proteomes" id="UP000518887"/>
    </source>
</evidence>
<proteinExistence type="predicted"/>
<evidence type="ECO:0000313" key="1">
    <source>
        <dbReference type="EMBL" id="MBB5226542.1"/>
    </source>
</evidence>
<accession>A0A7W8GA14</accession>
<gene>
    <name evidence="1" type="ORF">HNP76_001923</name>
</gene>
<reference evidence="1 2" key="1">
    <citation type="submission" date="2020-08" db="EMBL/GenBank/DDBJ databases">
        <title>Genomic Encyclopedia of Type Strains, Phase IV (KMG-IV): sequencing the most valuable type-strain genomes for metagenomic binning, comparative biology and taxonomic classification.</title>
        <authorList>
            <person name="Goeker M."/>
        </authorList>
    </citation>
    <scope>NUCLEOTIDE SEQUENCE [LARGE SCALE GENOMIC DNA]</scope>
    <source>
        <strain evidence="1 2">DSM 103462</strain>
    </source>
</reference>
<dbReference type="EMBL" id="JACHFQ010000006">
    <property type="protein sequence ID" value="MBB5226542.1"/>
    <property type="molecule type" value="Genomic_DNA"/>
</dbReference>
<protein>
    <submittedName>
        <fullName evidence="1">Uncharacterized protein</fullName>
    </submittedName>
</protein>
<keyword evidence="2" id="KW-1185">Reference proteome</keyword>
<dbReference type="RefSeq" id="WP_184659918.1">
    <property type="nucleotide sequence ID" value="NZ_CP031518.1"/>
</dbReference>
<name>A0A7W8GA14_9SPIR</name>
<organism evidence="1 2">
    <name type="scientific">Treponema ruminis</name>
    <dbReference type="NCBI Taxonomy" id="744515"/>
    <lineage>
        <taxon>Bacteria</taxon>
        <taxon>Pseudomonadati</taxon>
        <taxon>Spirochaetota</taxon>
        <taxon>Spirochaetia</taxon>
        <taxon>Spirochaetales</taxon>
        <taxon>Treponemataceae</taxon>
        <taxon>Treponema</taxon>
    </lineage>
</organism>
<dbReference type="Proteomes" id="UP000518887">
    <property type="component" value="Unassembled WGS sequence"/>
</dbReference>
<sequence>MSNIPWKTFTTEKDGVKLEVTWWSHDFTAKYKVGNITLRYGLHIMAMCPKKYSEEWLRNDFEKKGLYASFKEAGEIISNQSVFFEAAKAKFAITKKETLEYYHICKSIADDITVINEDARTIIIEYLESLWENCDTPVLYAWKIYVPDSDDFYTKEQEKFEDELRHGHFDFEKIPGKSDHTKCIYFLPNITKEDSEEMAGHFHNVYSYRAYQEKLSDEERQKELDDFLMSKNLKNEFPLSIAKLSENFFKRYPYRHPEMKMSEIKVYTRNGTNHTGRERWLYRARMYHHPQPWEVEDGFRNKYYENWKKEL</sequence>
<comment type="caution">
    <text evidence="1">The sequence shown here is derived from an EMBL/GenBank/DDBJ whole genome shotgun (WGS) entry which is preliminary data.</text>
</comment>